<keyword evidence="2" id="KW-1003">Cell membrane</keyword>
<organism evidence="7 8">
    <name type="scientific">Abiotrophia defectiva</name>
    <name type="common">Streptococcus defectivus</name>
    <dbReference type="NCBI Taxonomy" id="46125"/>
    <lineage>
        <taxon>Bacteria</taxon>
        <taxon>Bacillati</taxon>
        <taxon>Bacillota</taxon>
        <taxon>Bacilli</taxon>
        <taxon>Lactobacillales</taxon>
        <taxon>Aerococcaceae</taxon>
        <taxon>Abiotrophia</taxon>
    </lineage>
</organism>
<dbReference type="Proteomes" id="UP000757900">
    <property type="component" value="Unassembled WGS sequence"/>
</dbReference>
<feature type="transmembrane region" description="Helical" evidence="6">
    <location>
        <begin position="85"/>
        <end position="103"/>
    </location>
</feature>
<evidence type="ECO:0000256" key="1">
    <source>
        <dbReference type="ARBA" id="ARBA00004651"/>
    </source>
</evidence>
<dbReference type="GO" id="GO:0022857">
    <property type="term" value="F:transmembrane transporter activity"/>
    <property type="evidence" value="ECO:0007669"/>
    <property type="project" value="InterPro"/>
</dbReference>
<comment type="caution">
    <text evidence="7">The sequence shown here is derived from an EMBL/GenBank/DDBJ whole genome shotgun (WGS) entry which is preliminary data.</text>
</comment>
<gene>
    <name evidence="7" type="ORF">HXK00_05425</name>
</gene>
<feature type="transmembrane region" description="Helical" evidence="6">
    <location>
        <begin position="181"/>
        <end position="199"/>
    </location>
</feature>
<keyword evidence="4 6" id="KW-1133">Transmembrane helix</keyword>
<evidence type="ECO:0000256" key="3">
    <source>
        <dbReference type="ARBA" id="ARBA00022692"/>
    </source>
</evidence>
<keyword evidence="5 6" id="KW-0472">Membrane</keyword>
<protein>
    <submittedName>
        <fullName evidence="7">ABC transporter permease</fullName>
    </submittedName>
</protein>
<dbReference type="AlphaFoldDB" id="A0A929MPB0"/>
<dbReference type="EMBL" id="JABZFV010000122">
    <property type="protein sequence ID" value="MBF0935068.1"/>
    <property type="molecule type" value="Genomic_DNA"/>
</dbReference>
<name>A0A929MPB0_ABIDE</name>
<feature type="transmembrane region" description="Helical" evidence="6">
    <location>
        <begin position="240"/>
        <end position="258"/>
    </location>
</feature>
<feature type="transmembrane region" description="Helical" evidence="6">
    <location>
        <begin position="211"/>
        <end position="228"/>
    </location>
</feature>
<evidence type="ECO:0000256" key="6">
    <source>
        <dbReference type="SAM" id="Phobius"/>
    </source>
</evidence>
<keyword evidence="3 6" id="KW-0812">Transmembrane</keyword>
<evidence type="ECO:0000256" key="2">
    <source>
        <dbReference type="ARBA" id="ARBA00022475"/>
    </source>
</evidence>
<dbReference type="Pfam" id="PF02653">
    <property type="entry name" value="BPD_transp_2"/>
    <property type="match status" value="1"/>
</dbReference>
<feature type="transmembrane region" description="Helical" evidence="6">
    <location>
        <begin position="132"/>
        <end position="151"/>
    </location>
</feature>
<dbReference type="GO" id="GO:0005886">
    <property type="term" value="C:plasma membrane"/>
    <property type="evidence" value="ECO:0007669"/>
    <property type="project" value="UniProtKB-SubCell"/>
</dbReference>
<evidence type="ECO:0000256" key="5">
    <source>
        <dbReference type="ARBA" id="ARBA00023136"/>
    </source>
</evidence>
<evidence type="ECO:0000313" key="8">
    <source>
        <dbReference type="Proteomes" id="UP000757900"/>
    </source>
</evidence>
<dbReference type="PANTHER" id="PTHR32196:SF69">
    <property type="entry name" value="BRANCHED-CHAIN AMINO ACID TRANSPORT SYSTEM, PERMEASE PROTEIN"/>
    <property type="match status" value="1"/>
</dbReference>
<sequence>MGIYYSAIAQGLLYSLMGIGLYITFRILNFADLTSEASFSVGAAVAVKTLTLGLHPVLSLITAFVAGMLTGLVTGLLMTYFEIPSLLAGIITLTALYSINLRIMERANLSLRQVKTLYDLLTNLLADSTSRIFLVGIILTLIVILLLGYFFKTDLGQSMVASGDNEVMAHSLGISVKLMKCLALMASNGIIAMSGALIAQQNGYADVDMGTGTVIIALSSIIIGEMLFKQLTLTMRLGAIVLGSVLYRLLLVAVLKLGFLPSDFRLISALVLAIFLALPAMRKKIQAKKLR</sequence>
<dbReference type="CDD" id="cd06574">
    <property type="entry name" value="TM_PBP1_branched-chain-AA_like"/>
    <property type="match status" value="1"/>
</dbReference>
<dbReference type="PANTHER" id="PTHR32196">
    <property type="entry name" value="ABC TRANSPORTER PERMEASE PROTEIN YPHD-RELATED-RELATED"/>
    <property type="match status" value="1"/>
</dbReference>
<evidence type="ECO:0000313" key="7">
    <source>
        <dbReference type="EMBL" id="MBF0935068.1"/>
    </source>
</evidence>
<feature type="transmembrane region" description="Helical" evidence="6">
    <location>
        <begin position="12"/>
        <end position="31"/>
    </location>
</feature>
<feature type="transmembrane region" description="Helical" evidence="6">
    <location>
        <begin position="264"/>
        <end position="281"/>
    </location>
</feature>
<feature type="transmembrane region" description="Helical" evidence="6">
    <location>
        <begin position="57"/>
        <end position="78"/>
    </location>
</feature>
<dbReference type="InterPro" id="IPR001851">
    <property type="entry name" value="ABC_transp_permease"/>
</dbReference>
<evidence type="ECO:0000256" key="4">
    <source>
        <dbReference type="ARBA" id="ARBA00022989"/>
    </source>
</evidence>
<accession>A0A929MPB0</accession>
<comment type="subcellular location">
    <subcellularLocation>
        <location evidence="1">Cell membrane</location>
        <topology evidence="1">Multi-pass membrane protein</topology>
    </subcellularLocation>
</comment>
<proteinExistence type="predicted"/>
<reference evidence="7" key="1">
    <citation type="submission" date="2020-04" db="EMBL/GenBank/DDBJ databases">
        <title>Deep metagenomics examines the oral microbiome during advanced dental caries in children, revealing novel taxa and co-occurrences with host molecules.</title>
        <authorList>
            <person name="Baker J.L."/>
            <person name="Morton J.T."/>
            <person name="Dinis M."/>
            <person name="Alvarez R."/>
            <person name="Tran N.C."/>
            <person name="Knight R."/>
            <person name="Edlund A."/>
        </authorList>
    </citation>
    <scope>NUCLEOTIDE SEQUENCE</scope>
    <source>
        <strain evidence="7">JCVI_23_bin.16</strain>
    </source>
</reference>